<name>F4SDF8_MELLP</name>
<evidence type="ECO:0008006" key="3">
    <source>
        <dbReference type="Google" id="ProtNLM"/>
    </source>
</evidence>
<dbReference type="GeneID" id="18925344"/>
<dbReference type="Proteomes" id="UP000001072">
    <property type="component" value="Unassembled WGS sequence"/>
</dbReference>
<dbReference type="EMBL" id="GL883253">
    <property type="protein sequence ID" value="EGF97317.1"/>
    <property type="molecule type" value="Genomic_DNA"/>
</dbReference>
<dbReference type="RefSeq" id="XP_007419412.1">
    <property type="nucleotide sequence ID" value="XM_007419350.1"/>
</dbReference>
<protein>
    <recommendedName>
        <fullName evidence="3">F-box domain-containing protein</fullName>
    </recommendedName>
</protein>
<dbReference type="VEuPathDB" id="FungiDB:MELLADRAFT_114432"/>
<reference evidence="2" key="1">
    <citation type="journal article" date="2011" name="Proc. Natl. Acad. Sci. U.S.A.">
        <title>Obligate biotrophy features unraveled by the genomic analysis of rust fungi.</title>
        <authorList>
            <person name="Duplessis S."/>
            <person name="Cuomo C.A."/>
            <person name="Lin Y.-C."/>
            <person name="Aerts A."/>
            <person name="Tisserant E."/>
            <person name="Veneault-Fourrey C."/>
            <person name="Joly D.L."/>
            <person name="Hacquard S."/>
            <person name="Amselem J."/>
            <person name="Cantarel B.L."/>
            <person name="Chiu R."/>
            <person name="Coutinho P.M."/>
            <person name="Feau N."/>
            <person name="Field M."/>
            <person name="Frey P."/>
            <person name="Gelhaye E."/>
            <person name="Goldberg J."/>
            <person name="Grabherr M.G."/>
            <person name="Kodira C.D."/>
            <person name="Kohler A."/>
            <person name="Kuees U."/>
            <person name="Lindquist E.A."/>
            <person name="Lucas S.M."/>
            <person name="Mago R."/>
            <person name="Mauceli E."/>
            <person name="Morin E."/>
            <person name="Murat C."/>
            <person name="Pangilinan J.L."/>
            <person name="Park R."/>
            <person name="Pearson M."/>
            <person name="Quesneville H."/>
            <person name="Rouhier N."/>
            <person name="Sakthikumar S."/>
            <person name="Salamov A.A."/>
            <person name="Schmutz J."/>
            <person name="Selles B."/>
            <person name="Shapiro H."/>
            <person name="Tanguay P."/>
            <person name="Tuskan G.A."/>
            <person name="Henrissat B."/>
            <person name="Van de Peer Y."/>
            <person name="Rouze P."/>
            <person name="Ellis J.G."/>
            <person name="Dodds P.N."/>
            <person name="Schein J.E."/>
            <person name="Zhong S."/>
            <person name="Hamelin R.C."/>
            <person name="Grigoriev I.V."/>
            <person name="Szabo L.J."/>
            <person name="Martin F."/>
        </authorList>
    </citation>
    <scope>NUCLEOTIDE SEQUENCE [LARGE SCALE GENOMIC DNA]</scope>
    <source>
        <strain evidence="2">98AG31 / pathotype 3-4-7</strain>
    </source>
</reference>
<evidence type="ECO:0000313" key="2">
    <source>
        <dbReference type="Proteomes" id="UP000001072"/>
    </source>
</evidence>
<proteinExistence type="predicted"/>
<sequence length="476" mass="53295">MSTFPIPANPATRSQVLPVEVVDLIINQVMLQIPVIPSNAANSADIPSLRHEYITRLLRSRSLGRTWNNAIIPLVFKNLRLTRDPETLGLIEMWSKCFLTPGLPQLCHPFLDGIWYTLPSFKSLPGTVLSCSTLSYACSILPETAASLINLCGPTLITLKLCFVEIVGFSPALTSAIHKIGNLQTLLIQGSGSPHIIHDHESVKTLLEGTGSLKSLTIRFASLPSLHLRQGSLSNLTHFYISCSRKNLCAAIDICREEERLIDTLELYPPSNPDLTAGVAFGLATALKVLFIISIPDRVPHGMRMHVFPNLKVLRSEYSNLEKENLKWFKWPMLETIEVLVATYWSGNRYWRTVLEGNHPATFTVPPKLKHIVFTTPGSDQIRDPFLVDAFDVIGIKCHFLAPMNRVQILCSHDKRLLHQFVPVTTYTCHVIQSPTKPPTYAFVNRLLTTQHDFVNRAYHLAGPLAVRQSLWLMST</sequence>
<gene>
    <name evidence="1" type="ORF">MELLADRAFT_114432</name>
</gene>
<dbReference type="InParanoid" id="F4SDF8"/>
<organism evidence="2">
    <name type="scientific">Melampsora larici-populina (strain 98AG31 / pathotype 3-4-7)</name>
    <name type="common">Poplar leaf rust fungus</name>
    <dbReference type="NCBI Taxonomy" id="747676"/>
    <lineage>
        <taxon>Eukaryota</taxon>
        <taxon>Fungi</taxon>
        <taxon>Dikarya</taxon>
        <taxon>Basidiomycota</taxon>
        <taxon>Pucciniomycotina</taxon>
        <taxon>Pucciniomycetes</taxon>
        <taxon>Pucciniales</taxon>
        <taxon>Melampsoraceae</taxon>
        <taxon>Melampsora</taxon>
    </lineage>
</organism>
<dbReference type="HOGENOM" id="CLU_032925_2_0_1"/>
<accession>F4SDF8</accession>
<dbReference type="AlphaFoldDB" id="F4SDF8"/>
<dbReference type="KEGG" id="mlr:MELLADRAFT_114432"/>
<evidence type="ECO:0000313" key="1">
    <source>
        <dbReference type="EMBL" id="EGF97317.1"/>
    </source>
</evidence>
<keyword evidence="2" id="KW-1185">Reference proteome</keyword>